<comment type="caution">
    <text evidence="2">The sequence shown here is derived from an EMBL/GenBank/DDBJ whole genome shotgun (WGS) entry which is preliminary data.</text>
</comment>
<dbReference type="EMBL" id="CAJNBJ010000001">
    <property type="protein sequence ID" value="CAE6691816.1"/>
    <property type="molecule type" value="Genomic_DNA"/>
</dbReference>
<protein>
    <submittedName>
        <fullName evidence="2">Uncharacterized protein</fullName>
    </submittedName>
</protein>
<feature type="region of interest" description="Disordered" evidence="1">
    <location>
        <begin position="1"/>
        <end position="36"/>
    </location>
</feature>
<name>A0ABM8QDW0_9BACT</name>
<proteinExistence type="predicted"/>
<feature type="compositionally biased region" description="Basic and acidic residues" evidence="1">
    <location>
        <begin position="1"/>
        <end position="14"/>
    </location>
</feature>
<gene>
    <name evidence="2" type="ORF">NSPZN2_10258</name>
</gene>
<organism evidence="2 3">
    <name type="scientific">Nitrospira defluvii</name>
    <dbReference type="NCBI Taxonomy" id="330214"/>
    <lineage>
        <taxon>Bacteria</taxon>
        <taxon>Pseudomonadati</taxon>
        <taxon>Nitrospirota</taxon>
        <taxon>Nitrospiria</taxon>
        <taxon>Nitrospirales</taxon>
        <taxon>Nitrospiraceae</taxon>
        <taxon>Nitrospira</taxon>
    </lineage>
</organism>
<dbReference type="Proteomes" id="UP000675880">
    <property type="component" value="Unassembled WGS sequence"/>
</dbReference>
<evidence type="ECO:0000313" key="3">
    <source>
        <dbReference type="Proteomes" id="UP000675880"/>
    </source>
</evidence>
<accession>A0ABM8QDW0</accession>
<evidence type="ECO:0000256" key="1">
    <source>
        <dbReference type="SAM" id="MobiDB-lite"/>
    </source>
</evidence>
<feature type="region of interest" description="Disordered" evidence="1">
    <location>
        <begin position="66"/>
        <end position="91"/>
    </location>
</feature>
<keyword evidence="3" id="KW-1185">Reference proteome</keyword>
<sequence length="91" mass="10237">MAERNHRIQREHSGSHQTNHGQHDRTFPRPSRRMTDTRVVCQTNTGKIRVCDGDVNPGNRPYCGPTEGEAGWGALTDRPCRRGAISQDNRA</sequence>
<reference evidence="2 3" key="1">
    <citation type="submission" date="2021-02" db="EMBL/GenBank/DDBJ databases">
        <authorList>
            <person name="Han P."/>
        </authorList>
    </citation>
    <scope>NUCLEOTIDE SEQUENCE [LARGE SCALE GENOMIC DNA]</scope>
    <source>
        <strain evidence="2">Candidatus Nitrospira sp. ZN2</strain>
    </source>
</reference>
<evidence type="ECO:0000313" key="2">
    <source>
        <dbReference type="EMBL" id="CAE6691816.1"/>
    </source>
</evidence>